<dbReference type="Gene3D" id="2.30.30.60">
    <property type="match status" value="1"/>
</dbReference>
<name>A0A5C6UUI6_9FLAO</name>
<evidence type="ECO:0000313" key="7">
    <source>
        <dbReference type="EMBL" id="TXC76264.1"/>
    </source>
</evidence>
<dbReference type="PANTHER" id="PTHR30566">
    <property type="entry name" value="YNAI-RELATED MECHANOSENSITIVE ION CHANNEL"/>
    <property type="match status" value="1"/>
</dbReference>
<comment type="subcellular location">
    <subcellularLocation>
        <location evidence="1">Membrane</location>
    </subcellularLocation>
</comment>
<feature type="transmembrane region" description="Helical" evidence="5">
    <location>
        <begin position="14"/>
        <end position="35"/>
    </location>
</feature>
<dbReference type="PANTHER" id="PTHR30566:SF5">
    <property type="entry name" value="MECHANOSENSITIVE ION CHANNEL PROTEIN 1, MITOCHONDRIAL-RELATED"/>
    <property type="match status" value="1"/>
</dbReference>
<dbReference type="Pfam" id="PF00924">
    <property type="entry name" value="MS_channel_2nd"/>
    <property type="match status" value="1"/>
</dbReference>
<protein>
    <submittedName>
        <fullName evidence="7">Mechanosensitive ion channel</fullName>
    </submittedName>
</protein>
<dbReference type="InterPro" id="IPR023408">
    <property type="entry name" value="MscS_beta-dom_sf"/>
</dbReference>
<dbReference type="InterPro" id="IPR006685">
    <property type="entry name" value="MscS_channel_2nd"/>
</dbReference>
<evidence type="ECO:0000256" key="4">
    <source>
        <dbReference type="ARBA" id="ARBA00023136"/>
    </source>
</evidence>
<dbReference type="InterPro" id="IPR010920">
    <property type="entry name" value="LSM_dom_sf"/>
</dbReference>
<evidence type="ECO:0000256" key="1">
    <source>
        <dbReference type="ARBA" id="ARBA00004370"/>
    </source>
</evidence>
<comment type="caution">
    <text evidence="7">The sequence shown here is derived from an EMBL/GenBank/DDBJ whole genome shotgun (WGS) entry which is preliminary data.</text>
</comment>
<evidence type="ECO:0000313" key="8">
    <source>
        <dbReference type="Proteomes" id="UP000321168"/>
    </source>
</evidence>
<accession>A0A5C6UUI6</accession>
<evidence type="ECO:0000256" key="5">
    <source>
        <dbReference type="SAM" id="Phobius"/>
    </source>
</evidence>
<reference evidence="7 8" key="1">
    <citation type="submission" date="2019-08" db="EMBL/GenBank/DDBJ databases">
        <title>Genome of Luteibaculum oceani JCM 18817.</title>
        <authorList>
            <person name="Bowman J.P."/>
        </authorList>
    </citation>
    <scope>NUCLEOTIDE SEQUENCE [LARGE SCALE GENOMIC DNA]</scope>
    <source>
        <strain evidence="7 8">JCM 18817</strain>
    </source>
</reference>
<keyword evidence="8" id="KW-1185">Reference proteome</keyword>
<dbReference type="RefSeq" id="WP_147015267.1">
    <property type="nucleotide sequence ID" value="NZ_VORB01000010.1"/>
</dbReference>
<evidence type="ECO:0000256" key="3">
    <source>
        <dbReference type="ARBA" id="ARBA00022989"/>
    </source>
</evidence>
<keyword evidence="4 5" id="KW-0472">Membrane</keyword>
<sequence length="295" mass="33712">MINSDFSYWTEHPLIQKALITSGVIVVIFLIRLLLRKALNRSVKTNDNKYKARKALNLFSYLLIVLAILLIFNEQLGNIGIVVGVAGAGITFALQEPIMSVAGWLHILINSPISVGQRVKIGDVQGDIIDIGVLSTTIMEMGDWVDGDLFNGRIVSLSNSYVFKEPIHNYSGEYPFLWDEIIIPVRTECNYLLAQEKFQEVLEEICGSYAKASEMQWKLLANKFRVEEANVQPSIFLRFDENWISFTLRYIVDYKKRRSTKHQLYSRILQEVAKHPTEIKIATSSIEISHYPIQQ</sequence>
<dbReference type="SUPFAM" id="SSF50182">
    <property type="entry name" value="Sm-like ribonucleoproteins"/>
    <property type="match status" value="1"/>
</dbReference>
<keyword evidence="3 5" id="KW-1133">Transmembrane helix</keyword>
<dbReference type="Proteomes" id="UP000321168">
    <property type="component" value="Unassembled WGS sequence"/>
</dbReference>
<feature type="transmembrane region" description="Helical" evidence="5">
    <location>
        <begin position="55"/>
        <end position="72"/>
    </location>
</feature>
<dbReference type="AlphaFoldDB" id="A0A5C6UUI6"/>
<evidence type="ECO:0000256" key="2">
    <source>
        <dbReference type="ARBA" id="ARBA00022692"/>
    </source>
</evidence>
<keyword evidence="2 5" id="KW-0812">Transmembrane</keyword>
<feature type="domain" description="Mechanosensitive ion channel MscS" evidence="6">
    <location>
        <begin position="97"/>
        <end position="171"/>
    </location>
</feature>
<dbReference type="EMBL" id="VORB01000010">
    <property type="protein sequence ID" value="TXC76264.1"/>
    <property type="molecule type" value="Genomic_DNA"/>
</dbReference>
<dbReference type="GO" id="GO:0016020">
    <property type="term" value="C:membrane"/>
    <property type="evidence" value="ECO:0007669"/>
    <property type="project" value="UniProtKB-SubCell"/>
</dbReference>
<gene>
    <name evidence="7" type="ORF">FRX97_10990</name>
</gene>
<dbReference type="GO" id="GO:0008381">
    <property type="term" value="F:mechanosensitive monoatomic ion channel activity"/>
    <property type="evidence" value="ECO:0007669"/>
    <property type="project" value="UniProtKB-ARBA"/>
</dbReference>
<evidence type="ECO:0000259" key="6">
    <source>
        <dbReference type="Pfam" id="PF00924"/>
    </source>
</evidence>
<dbReference type="OrthoDB" id="9809206at2"/>
<organism evidence="7 8">
    <name type="scientific">Luteibaculum oceani</name>
    <dbReference type="NCBI Taxonomy" id="1294296"/>
    <lineage>
        <taxon>Bacteria</taxon>
        <taxon>Pseudomonadati</taxon>
        <taxon>Bacteroidota</taxon>
        <taxon>Flavobacteriia</taxon>
        <taxon>Flavobacteriales</taxon>
        <taxon>Luteibaculaceae</taxon>
        <taxon>Luteibaculum</taxon>
    </lineage>
</organism>
<proteinExistence type="predicted"/>